<reference evidence="7" key="1">
    <citation type="journal article" date="2020" name="Fungal Divers.">
        <title>Resolving the Mortierellaceae phylogeny through synthesis of multi-gene phylogenetics and phylogenomics.</title>
        <authorList>
            <person name="Vandepol N."/>
            <person name="Liber J."/>
            <person name="Desiro A."/>
            <person name="Na H."/>
            <person name="Kennedy M."/>
            <person name="Barry K."/>
            <person name="Grigoriev I.V."/>
            <person name="Miller A.N."/>
            <person name="O'Donnell K."/>
            <person name="Stajich J.E."/>
            <person name="Bonito G."/>
        </authorList>
    </citation>
    <scope>NUCLEOTIDE SEQUENCE</scope>
    <source>
        <strain evidence="7">NRRL 6426</strain>
    </source>
</reference>
<accession>A0A9P5VDL7</accession>
<dbReference type="SMART" id="SM00320">
    <property type="entry name" value="WD40"/>
    <property type="match status" value="13"/>
</dbReference>
<dbReference type="InterPro" id="IPR020472">
    <property type="entry name" value="WD40_PAC1"/>
</dbReference>
<gene>
    <name evidence="7" type="ORF">BG015_002614</name>
</gene>
<dbReference type="PROSITE" id="PS00678">
    <property type="entry name" value="WD_REPEATS_1"/>
    <property type="match status" value="2"/>
</dbReference>
<dbReference type="PRINTS" id="PR00320">
    <property type="entry name" value="GPROTEINBRPT"/>
</dbReference>
<dbReference type="InterPro" id="IPR016024">
    <property type="entry name" value="ARM-type_fold"/>
</dbReference>
<dbReference type="Proteomes" id="UP000748756">
    <property type="component" value="Unassembled WGS sequence"/>
</dbReference>
<dbReference type="SUPFAM" id="SSF50978">
    <property type="entry name" value="WD40 repeat-like"/>
    <property type="match status" value="2"/>
</dbReference>
<comment type="caution">
    <text evidence="7">The sequence shown here is derived from an EMBL/GenBank/DDBJ whole genome shotgun (WGS) entry which is preliminary data.</text>
</comment>
<dbReference type="OrthoDB" id="538223at2759"/>
<dbReference type="EMBL" id="JAAAUQ010000153">
    <property type="protein sequence ID" value="KAF9153790.1"/>
    <property type="molecule type" value="Genomic_DNA"/>
</dbReference>
<dbReference type="PANTHER" id="PTHR22847">
    <property type="entry name" value="WD40 REPEAT PROTEIN"/>
    <property type="match status" value="1"/>
</dbReference>
<evidence type="ECO:0000256" key="3">
    <source>
        <dbReference type="PROSITE-ProRule" id="PRU00221"/>
    </source>
</evidence>
<evidence type="ECO:0000313" key="8">
    <source>
        <dbReference type="Proteomes" id="UP000748756"/>
    </source>
</evidence>
<feature type="repeat" description="WD" evidence="3">
    <location>
        <begin position="1682"/>
        <end position="1724"/>
    </location>
</feature>
<keyword evidence="2" id="KW-0677">Repeat</keyword>
<evidence type="ECO:0000256" key="2">
    <source>
        <dbReference type="ARBA" id="ARBA00022737"/>
    </source>
</evidence>
<feature type="compositionally biased region" description="Polar residues" evidence="4">
    <location>
        <begin position="1"/>
        <end position="23"/>
    </location>
</feature>
<protein>
    <recommendedName>
        <fullName evidence="9">WD40 repeat-like protein</fullName>
    </recommendedName>
</protein>
<dbReference type="InterPro" id="IPR036322">
    <property type="entry name" value="WD40_repeat_dom_sf"/>
</dbReference>
<keyword evidence="8" id="KW-1185">Reference proteome</keyword>
<dbReference type="InterPro" id="IPR056251">
    <property type="entry name" value="Arm_rpt_dom"/>
</dbReference>
<dbReference type="PROSITE" id="PS50082">
    <property type="entry name" value="WD_REPEATS_2"/>
    <property type="match status" value="8"/>
</dbReference>
<sequence>MSDHPLNQLSLHSPGSGSANSSVRIKKRDKVREFWGISKSQPKEVNIITPNTSLHHSTNPPSVASQVSSNPLGGNQSVPSSTMQQDRALLSPLNHAEILAGIFPESRPKPSIKTELPRPLQRIEKTEQLVYCNTLLLQDSLSSQSTVACQEGAKGVAVVLQERSLDKTELDWLEEVKKDPMEADRLRWLTTRMVEQFVADANKDSTKIVEIVSLGPVLQREPYRKLLSTFIKECDDARILDVDMLQGLVQLVQDASTRFLVSDDLVKILSILRVRLEGTHQQSAQHSYHVTLAVSRVLDVMAEHNVQDLDRVLEHEPLSAVLSGLKGSSDSYLMYQACYAFQALQYVSDNESALQALLRHSTGVVDGVVKLTAAFKFDVASVLEGLGNLQESLGSMAAIAGTVYEGALSLTESGQGVLESLKEGRGTGQKRPWYPTVKAAYAIAQAGQLKDLKRLIFEAPCRRDPLFQWVICQLLGEIAIDPVWTGATRQHGVLLLAHLYKDDQDWGRDESVRVWMLTIFTQLVATNDQAVNATASALLQDLKKDQSVSLQHYYPLRSRLSMPDSSPLLAKIQDIPYLEYDLHKLRLQRLEESKLRIYIPPMAKASLQARDDDLFLLMDKVQEFLASDKQVRLILGDSGSGKSTFNTHLESELLSTYIRGGPIPLFVNLPTIDRPDQDVIAKQLTTYNVSDDQIFELKQHRQFVLICDGYDESHQLVNLHKTNMLNQPGQWNTKMVITCRSQYLGQDYRSRFMPQNDDHYARPRPDLFQEAVIVPFSAEQIKSYIDQYVPLDPRTWATEDYMDMLTAIPNLMDLVKNPFLLTLALETLPDVIKGKQDLSTIKITRVKLYDTFVDHWISVNKHRLEGMTLSAEDRKILDQLLDTGFVLMGIDYSTRLALAIFEKQGGNPVVQYVHLRDKSTWRSEFFGQDSETRLLRDSVPLSRSGRLFRFIHRSVQEYFYSRTVFDPTSHDDYGDRAPHSDYDVTVVQPLDTNGPLFKHNLLIEQPVIQFLSERVKQYPDFEKQLLVVVEQSKTDASAATAAANAITILVQAGVRFNSVDLRGIRIPRADLSDGQFDFAQFQGADLRGVNLARSWLRQAIFDDALMDGVQFGELPFLKEEQGIDSCAYSPNGEIMAVGLRNGDMGIYDTATWKKIPCFKRRRQGVWKIAFSLINHHIVSVGSFNTLLVWDIASGETVKEMQGHGVQVTSVAFSPCGKQVASSSEDKTIRLWNSQTGEEMFVLKGHTRKVTAVRYAPSGRRIASCSWDGSVRFWNPETGKSEFVGETSYGLISCLEYSPDGQRAASGHSTGRIQLWDANSGDLGITIRNSPRSINCVAFSPDGQWIISSGEDRVIHLCDSSTGLLMSSFPGHAYYVLSCAFSPNGLQIASRDNSGVVRLWDMNSRTMTLDPKERSSGVLTVVYSPNGRTILSCSGGPSIQRWSTPIGTSEPNAINSSEIIKTFALSPNGLQIATNVQENIQLWDCQTDSIERTLIGLSREVSIMAYSPCGRWIVSASWDKTVYLWDLHGPNDEGLLVYESPSDRFTYTAMKGFVTFSPVGHQFVVKTHYDQVGLFDPRYTNPCNPVKTVSLPSPISSLVYSPDGQRLAFGSTGSSVYVWYLQSEEEAIVELKGHTPGEYIGEMHSVAFSPCNKWLIAGGADATIRLWRLQGKVNNSKPSVTFIYGCSVSISSLAWNPVVPNEFVSGSEDGSVRVWRISNQDKDGQVESAAVRMLWGNNVGRLCTIGLTFKGAVGLSPISEKLLVQRGAIDDSKSSE</sequence>
<dbReference type="InterPro" id="IPR001680">
    <property type="entry name" value="WD40_rpt"/>
</dbReference>
<evidence type="ECO:0000259" key="5">
    <source>
        <dbReference type="Pfam" id="PF05729"/>
    </source>
</evidence>
<dbReference type="Pfam" id="PF05729">
    <property type="entry name" value="NACHT"/>
    <property type="match status" value="1"/>
</dbReference>
<dbReference type="PANTHER" id="PTHR22847:SF637">
    <property type="entry name" value="WD REPEAT DOMAIN 5B"/>
    <property type="match status" value="1"/>
</dbReference>
<dbReference type="Gene3D" id="2.160.20.80">
    <property type="entry name" value="E3 ubiquitin-protein ligase SopA"/>
    <property type="match status" value="1"/>
</dbReference>
<dbReference type="Pfam" id="PF23948">
    <property type="entry name" value="ARM_5"/>
    <property type="match status" value="1"/>
</dbReference>
<feature type="repeat" description="WD" evidence="3">
    <location>
        <begin position="1200"/>
        <end position="1241"/>
    </location>
</feature>
<dbReference type="Gene3D" id="2.130.10.10">
    <property type="entry name" value="YVTN repeat-like/Quinoprotein amine dehydrogenase"/>
    <property type="match status" value="4"/>
</dbReference>
<feature type="region of interest" description="Disordered" evidence="4">
    <location>
        <begin position="1"/>
        <end position="25"/>
    </location>
</feature>
<dbReference type="InterPro" id="IPR027417">
    <property type="entry name" value="P-loop_NTPase"/>
</dbReference>
<feature type="repeat" description="WD" evidence="3">
    <location>
        <begin position="1493"/>
        <end position="1526"/>
    </location>
</feature>
<feature type="region of interest" description="Disordered" evidence="4">
    <location>
        <begin position="50"/>
        <end position="85"/>
    </location>
</feature>
<evidence type="ECO:0000313" key="7">
    <source>
        <dbReference type="EMBL" id="KAF9153790.1"/>
    </source>
</evidence>
<evidence type="ECO:0008006" key="9">
    <source>
        <dbReference type="Google" id="ProtNLM"/>
    </source>
</evidence>
<dbReference type="GO" id="GO:1990234">
    <property type="term" value="C:transferase complex"/>
    <property type="evidence" value="ECO:0007669"/>
    <property type="project" value="UniProtKB-ARBA"/>
</dbReference>
<proteinExistence type="predicted"/>
<feature type="repeat" description="WD" evidence="3">
    <location>
        <begin position="1291"/>
        <end position="1325"/>
    </location>
</feature>
<feature type="repeat" description="WD" evidence="3">
    <location>
        <begin position="1587"/>
        <end position="1628"/>
    </location>
</feature>
<dbReference type="Gene3D" id="3.40.50.300">
    <property type="entry name" value="P-loop containing nucleotide triphosphate hydrolases"/>
    <property type="match status" value="1"/>
</dbReference>
<keyword evidence="1 3" id="KW-0853">WD repeat</keyword>
<dbReference type="PROSITE" id="PS50294">
    <property type="entry name" value="WD_REPEATS_REGION"/>
    <property type="match status" value="5"/>
</dbReference>
<dbReference type="Pfam" id="PF00400">
    <property type="entry name" value="WD40"/>
    <property type="match status" value="9"/>
</dbReference>
<evidence type="ECO:0000256" key="4">
    <source>
        <dbReference type="SAM" id="MobiDB-lite"/>
    </source>
</evidence>
<dbReference type="SUPFAM" id="SSF141571">
    <property type="entry name" value="Pentapeptide repeat-like"/>
    <property type="match status" value="1"/>
</dbReference>
<dbReference type="InterPro" id="IPR019775">
    <property type="entry name" value="WD40_repeat_CS"/>
</dbReference>
<feature type="domain" description="Arm-like repeat" evidence="6">
    <location>
        <begin position="173"/>
        <end position="531"/>
    </location>
</feature>
<dbReference type="InterPro" id="IPR001646">
    <property type="entry name" value="5peptide_repeat"/>
</dbReference>
<evidence type="ECO:0000256" key="1">
    <source>
        <dbReference type="ARBA" id="ARBA00022574"/>
    </source>
</evidence>
<name>A0A9P5VDL7_9FUNG</name>
<feature type="repeat" description="WD" evidence="3">
    <location>
        <begin position="1242"/>
        <end position="1283"/>
    </location>
</feature>
<feature type="domain" description="NACHT" evidence="5">
    <location>
        <begin position="633"/>
        <end position="788"/>
    </location>
</feature>
<dbReference type="Pfam" id="PF00805">
    <property type="entry name" value="Pentapeptide"/>
    <property type="match status" value="1"/>
</dbReference>
<organism evidence="7 8">
    <name type="scientific">Linnemannia schmuckeri</name>
    <dbReference type="NCBI Taxonomy" id="64567"/>
    <lineage>
        <taxon>Eukaryota</taxon>
        <taxon>Fungi</taxon>
        <taxon>Fungi incertae sedis</taxon>
        <taxon>Mucoromycota</taxon>
        <taxon>Mortierellomycotina</taxon>
        <taxon>Mortierellomycetes</taxon>
        <taxon>Mortierellales</taxon>
        <taxon>Mortierellaceae</taxon>
        <taxon>Linnemannia</taxon>
    </lineage>
</organism>
<dbReference type="SUPFAM" id="SSF48371">
    <property type="entry name" value="ARM repeat"/>
    <property type="match status" value="1"/>
</dbReference>
<dbReference type="InterPro" id="IPR015943">
    <property type="entry name" value="WD40/YVTN_repeat-like_dom_sf"/>
</dbReference>
<dbReference type="CDD" id="cd00200">
    <property type="entry name" value="WD40"/>
    <property type="match status" value="1"/>
</dbReference>
<feature type="repeat" description="WD" evidence="3">
    <location>
        <begin position="1642"/>
        <end position="1669"/>
    </location>
</feature>
<feature type="repeat" description="WD" evidence="3">
    <location>
        <begin position="1368"/>
        <end position="1409"/>
    </location>
</feature>
<evidence type="ECO:0000259" key="6">
    <source>
        <dbReference type="Pfam" id="PF23948"/>
    </source>
</evidence>
<dbReference type="InterPro" id="IPR007111">
    <property type="entry name" value="NACHT_NTPase"/>
</dbReference>